<dbReference type="EMBL" id="CM001219">
    <property type="protein sequence ID" value="KEH33651.1"/>
    <property type="molecule type" value="Genomic_DNA"/>
</dbReference>
<evidence type="ECO:0000313" key="8">
    <source>
        <dbReference type="Proteomes" id="UP000002051"/>
    </source>
</evidence>
<dbReference type="PANTHER" id="PTHR22838:SF25">
    <property type="entry name" value="TRANSCRIPTION FACTOR INTERACTOR AND REGULATOR LISH FAMILY-RELATED"/>
    <property type="match status" value="1"/>
</dbReference>
<sequence>MGGVEDEEPATKRTKLSPNSSSSMEHVVGSTSDLMAPPLSAEGDDEVVGTKGSLKRREFVRMITKAMYSLGYKKSGEHLEEESGIPLNSSAVNLFMQQVLDGDWDESLATLKQIGLEDESIVKAASLLILEQKFFELIDGDKVIEALNTLRNQITQLCVDSTRIRELSSCFLSPSGQGGSSGRDFVRAKTRLKLLEELQKLFPSTVMIPEKRLEHLVEQALTMERVASLCRNVLDKKMSSCSDDFGQSQIPTNQAYTSVASDDNESVNLSRADFGRFVSTAERVDKLEEKYKMLLSMLSELISLFRTPPPQ</sequence>
<protein>
    <submittedName>
        <fullName evidence="6">Putative transcription factor interactor and regulator LisH family</fullName>
    </submittedName>
    <submittedName>
        <fullName evidence="5">Transducin family protein/WD-40 repeat protein</fullName>
    </submittedName>
</protein>
<evidence type="ECO:0000313" key="7">
    <source>
        <dbReference type="EnsemblPlants" id="KEH33651"/>
    </source>
</evidence>
<dbReference type="KEGG" id="mtr:25490562"/>
<dbReference type="AlphaFoldDB" id="A0A072UW48"/>
<dbReference type="Pfam" id="PF23627">
    <property type="entry name" value="LisH_WDR26"/>
    <property type="match status" value="1"/>
</dbReference>
<dbReference type="InterPro" id="IPR006594">
    <property type="entry name" value="LisH"/>
</dbReference>
<dbReference type="PANTHER" id="PTHR22838">
    <property type="entry name" value="WD REPEAT PROTEIN 26-RELATED"/>
    <property type="match status" value="1"/>
</dbReference>
<evidence type="ECO:0000256" key="2">
    <source>
        <dbReference type="ARBA" id="ARBA00022737"/>
    </source>
</evidence>
<reference evidence="6" key="4">
    <citation type="journal article" date="2018" name="Nat. Plants">
        <title>Whole-genome landscape of Medicago truncatula symbiotic genes.</title>
        <authorList>
            <person name="Pecrix Y."/>
            <person name="Gamas P."/>
            <person name="Carrere S."/>
        </authorList>
    </citation>
    <scope>NUCLEOTIDE SEQUENCE</scope>
    <source>
        <tissue evidence="6">Leaves</tissue>
    </source>
</reference>
<keyword evidence="1" id="KW-0853">WD repeat</keyword>
<reference evidence="5 8" key="2">
    <citation type="journal article" date="2014" name="BMC Genomics">
        <title>An improved genome release (version Mt4.0) for the model legume Medicago truncatula.</title>
        <authorList>
            <person name="Tang H."/>
            <person name="Krishnakumar V."/>
            <person name="Bidwell S."/>
            <person name="Rosen B."/>
            <person name="Chan A."/>
            <person name="Zhou S."/>
            <person name="Gentzbittel L."/>
            <person name="Childs K.L."/>
            <person name="Yandell M."/>
            <person name="Gundlach H."/>
            <person name="Mayer K.F."/>
            <person name="Schwartz D.C."/>
            <person name="Town C.D."/>
        </authorList>
    </citation>
    <scope>GENOME REANNOTATION</scope>
    <source>
        <strain evidence="5">A17</strain>
        <strain evidence="7 8">cv. Jemalong A17</strain>
    </source>
</reference>
<gene>
    <name evidence="7" type="primary">25490562</name>
    <name evidence="5" type="ordered locus">MTR_3g449950</name>
    <name evidence="6" type="ORF">MtrunA17_Chr3g0095471</name>
</gene>
<dbReference type="InterPro" id="IPR006595">
    <property type="entry name" value="CTLH_C"/>
</dbReference>
<feature type="compositionally biased region" description="Polar residues" evidence="3">
    <location>
        <begin position="16"/>
        <end position="33"/>
    </location>
</feature>
<keyword evidence="2" id="KW-0677">Repeat</keyword>
<dbReference type="PROSITE" id="PS50896">
    <property type="entry name" value="LISH"/>
    <property type="match status" value="1"/>
</dbReference>
<dbReference type="HOGENOM" id="CLU_941375_0_0_1"/>
<dbReference type="InterPro" id="IPR051350">
    <property type="entry name" value="WD_repeat-ST_regulator"/>
</dbReference>
<evidence type="ECO:0000256" key="1">
    <source>
        <dbReference type="ARBA" id="ARBA00022574"/>
    </source>
</evidence>
<feature type="domain" description="CTLH" evidence="4">
    <location>
        <begin position="88"/>
        <end position="145"/>
    </location>
</feature>
<feature type="region of interest" description="Disordered" evidence="3">
    <location>
        <begin position="1"/>
        <end position="48"/>
    </location>
</feature>
<keyword evidence="8" id="KW-1185">Reference proteome</keyword>
<proteinExistence type="predicted"/>
<accession>A0A072UW48</accession>
<evidence type="ECO:0000313" key="6">
    <source>
        <dbReference type="EMBL" id="RHN66793.1"/>
    </source>
</evidence>
<evidence type="ECO:0000256" key="3">
    <source>
        <dbReference type="SAM" id="MobiDB-lite"/>
    </source>
</evidence>
<dbReference type="Gramene" id="rna14878">
    <property type="protein sequence ID" value="RHN66793.1"/>
    <property type="gene ID" value="gene14878"/>
</dbReference>
<dbReference type="EMBL" id="PSQE01000003">
    <property type="protein sequence ID" value="RHN66793.1"/>
    <property type="molecule type" value="Genomic_DNA"/>
</dbReference>
<dbReference type="OrthoDB" id="972532at2759"/>
<dbReference type="STRING" id="3880.A0A072UW48"/>
<dbReference type="Proteomes" id="UP000002051">
    <property type="component" value="Chromosome 3"/>
</dbReference>
<dbReference type="Proteomes" id="UP000265566">
    <property type="component" value="Chromosome 3"/>
</dbReference>
<dbReference type="SMART" id="SM00668">
    <property type="entry name" value="CTLH"/>
    <property type="match status" value="1"/>
</dbReference>
<name>A0A072UW48_MEDTR</name>
<reference evidence="5 8" key="1">
    <citation type="journal article" date="2011" name="Nature">
        <title>The Medicago genome provides insight into the evolution of rhizobial symbioses.</title>
        <authorList>
            <person name="Young N.D."/>
            <person name="Debelle F."/>
            <person name="Oldroyd G.E."/>
            <person name="Geurts R."/>
            <person name="Cannon S.B."/>
            <person name="Udvardi M.K."/>
            <person name="Benedito V.A."/>
            <person name="Mayer K.F."/>
            <person name="Gouzy J."/>
            <person name="Schoof H."/>
            <person name="Van de Peer Y."/>
            <person name="Proost S."/>
            <person name="Cook D.R."/>
            <person name="Meyers B.C."/>
            <person name="Spannagl M."/>
            <person name="Cheung F."/>
            <person name="De Mita S."/>
            <person name="Krishnakumar V."/>
            <person name="Gundlach H."/>
            <person name="Zhou S."/>
            <person name="Mudge J."/>
            <person name="Bharti A.K."/>
            <person name="Murray J.D."/>
            <person name="Naoumkina M.A."/>
            <person name="Rosen B."/>
            <person name="Silverstein K.A."/>
            <person name="Tang H."/>
            <person name="Rombauts S."/>
            <person name="Zhao P.X."/>
            <person name="Zhou P."/>
            <person name="Barbe V."/>
            <person name="Bardou P."/>
            <person name="Bechner M."/>
            <person name="Bellec A."/>
            <person name="Berger A."/>
            <person name="Berges H."/>
            <person name="Bidwell S."/>
            <person name="Bisseling T."/>
            <person name="Choisne N."/>
            <person name="Couloux A."/>
            <person name="Denny R."/>
            <person name="Deshpande S."/>
            <person name="Dai X."/>
            <person name="Doyle J.J."/>
            <person name="Dudez A.M."/>
            <person name="Farmer A.D."/>
            <person name="Fouteau S."/>
            <person name="Franken C."/>
            <person name="Gibelin C."/>
            <person name="Gish J."/>
            <person name="Goldstein S."/>
            <person name="Gonzalez A.J."/>
            <person name="Green P.J."/>
            <person name="Hallab A."/>
            <person name="Hartog M."/>
            <person name="Hua A."/>
            <person name="Humphray S.J."/>
            <person name="Jeong D.H."/>
            <person name="Jing Y."/>
            <person name="Jocker A."/>
            <person name="Kenton S.M."/>
            <person name="Kim D.J."/>
            <person name="Klee K."/>
            <person name="Lai H."/>
            <person name="Lang C."/>
            <person name="Lin S."/>
            <person name="Macmil S.L."/>
            <person name="Magdelenat G."/>
            <person name="Matthews L."/>
            <person name="McCorrison J."/>
            <person name="Monaghan E.L."/>
            <person name="Mun J.H."/>
            <person name="Najar F.Z."/>
            <person name="Nicholson C."/>
            <person name="Noirot C."/>
            <person name="O'Bleness M."/>
            <person name="Paule C.R."/>
            <person name="Poulain J."/>
            <person name="Prion F."/>
            <person name="Qin B."/>
            <person name="Qu C."/>
            <person name="Retzel E.F."/>
            <person name="Riddle C."/>
            <person name="Sallet E."/>
            <person name="Samain S."/>
            <person name="Samson N."/>
            <person name="Sanders I."/>
            <person name="Saurat O."/>
            <person name="Scarpelli C."/>
            <person name="Schiex T."/>
            <person name="Segurens B."/>
            <person name="Severin A.J."/>
            <person name="Sherrier D.J."/>
            <person name="Shi R."/>
            <person name="Sims S."/>
            <person name="Singer S.R."/>
            <person name="Sinharoy S."/>
            <person name="Sterck L."/>
            <person name="Viollet A."/>
            <person name="Wang B.B."/>
            <person name="Wang K."/>
            <person name="Wang M."/>
            <person name="Wang X."/>
            <person name="Warfsmann J."/>
            <person name="Weissenbach J."/>
            <person name="White D.D."/>
            <person name="White J.D."/>
            <person name="Wiley G.B."/>
            <person name="Wincker P."/>
            <person name="Xing Y."/>
            <person name="Yang L."/>
            <person name="Yao Z."/>
            <person name="Ying F."/>
            <person name="Zhai J."/>
            <person name="Zhou L."/>
            <person name="Zuber A."/>
            <person name="Denarie J."/>
            <person name="Dixon R.A."/>
            <person name="May G.D."/>
            <person name="Schwartz D.C."/>
            <person name="Rogers J."/>
            <person name="Quetier F."/>
            <person name="Town C.D."/>
            <person name="Roe B.A."/>
        </authorList>
    </citation>
    <scope>NUCLEOTIDE SEQUENCE [LARGE SCALE GENOMIC DNA]</scope>
    <source>
        <strain evidence="5">A17</strain>
        <strain evidence="7 8">cv. Jemalong A17</strain>
    </source>
</reference>
<dbReference type="PROSITE" id="PS50897">
    <property type="entry name" value="CTLH"/>
    <property type="match status" value="1"/>
</dbReference>
<organism evidence="5 8">
    <name type="scientific">Medicago truncatula</name>
    <name type="common">Barrel medic</name>
    <name type="synonym">Medicago tribuloides</name>
    <dbReference type="NCBI Taxonomy" id="3880"/>
    <lineage>
        <taxon>Eukaryota</taxon>
        <taxon>Viridiplantae</taxon>
        <taxon>Streptophyta</taxon>
        <taxon>Embryophyta</taxon>
        <taxon>Tracheophyta</taxon>
        <taxon>Spermatophyta</taxon>
        <taxon>Magnoliopsida</taxon>
        <taxon>eudicotyledons</taxon>
        <taxon>Gunneridae</taxon>
        <taxon>Pentapetalae</taxon>
        <taxon>rosids</taxon>
        <taxon>fabids</taxon>
        <taxon>Fabales</taxon>
        <taxon>Fabaceae</taxon>
        <taxon>Papilionoideae</taxon>
        <taxon>50 kb inversion clade</taxon>
        <taxon>NPAAA clade</taxon>
        <taxon>Hologalegina</taxon>
        <taxon>IRL clade</taxon>
        <taxon>Trifolieae</taxon>
        <taxon>Medicago</taxon>
    </lineage>
</organism>
<evidence type="ECO:0000259" key="4">
    <source>
        <dbReference type="PROSITE" id="PS50897"/>
    </source>
</evidence>
<dbReference type="EnsemblPlants" id="KEH33651">
    <property type="protein sequence ID" value="KEH33651"/>
    <property type="gene ID" value="MTR_3g449950"/>
</dbReference>
<evidence type="ECO:0000313" key="5">
    <source>
        <dbReference type="EMBL" id="KEH33651.1"/>
    </source>
</evidence>
<reference evidence="7" key="3">
    <citation type="submission" date="2015-04" db="UniProtKB">
        <authorList>
            <consortium name="EnsemblPlants"/>
        </authorList>
    </citation>
    <scope>IDENTIFICATION</scope>
    <source>
        <strain evidence="7">cv. Jemalong A17</strain>
    </source>
</reference>